<gene>
    <name evidence="3" type="ORF">GCM10011506_38940</name>
</gene>
<comment type="caution">
    <text evidence="3">The sequence shown here is derived from an EMBL/GenBank/DDBJ whole genome shotgun (WGS) entry which is preliminary data.</text>
</comment>
<dbReference type="EMBL" id="BMEC01000014">
    <property type="protein sequence ID" value="GGC49511.1"/>
    <property type="molecule type" value="Genomic_DNA"/>
</dbReference>
<sequence length="430" mass="46810">MKKRLLRLFLALSMIVSYTSINAQTKYIHCGNLIDVEKGKVNEKMTIIVEGEKIKSIEKGFIQVPESAELIDLSSMTVMPGLFDMHVHLESETSKNGYMDEFTMNEADIAFQSTVYAKRTLLAGFTAVRDLGGSGVNTSLRDAINKGHIEGPRIFSAGKSIATTGGHADPTNGYRADLMGVPGPNEGVINGVEEARQAVRQRYKNGADVIKITATGGVLSVAKSGQNPQFFEDEIKAIVETAKDYGMLTAAHAHGDEGMQRAIRAGIKTIEHGTLMSEETMELMKQYDTYYVPTITAGKTVAELAEIPNYYPELVVPKAREIGPKIQSTFAKAYKKGVSIAFGTDAGVYKHGENGREFAYMVEAGMPPMEAIQSATVTPAKLLNVFYEVGSIAPGKNADIIAVSDNPLKNIKTMEDVKFVMKNGKVYKLN</sequence>
<dbReference type="InterPro" id="IPR051781">
    <property type="entry name" value="Metallo-dep_Hydrolase"/>
</dbReference>
<dbReference type="InterPro" id="IPR006680">
    <property type="entry name" value="Amidohydro-rel"/>
</dbReference>
<accession>A0ABQ1N226</accession>
<dbReference type="InterPro" id="IPR057744">
    <property type="entry name" value="OTAase-like"/>
</dbReference>
<evidence type="ECO:0000313" key="3">
    <source>
        <dbReference type="EMBL" id="GGC49511.1"/>
    </source>
</evidence>
<dbReference type="CDD" id="cd01299">
    <property type="entry name" value="Met_dep_hydrolase_A"/>
    <property type="match status" value="1"/>
</dbReference>
<name>A0ABQ1N226_9BACT</name>
<evidence type="ECO:0000313" key="4">
    <source>
        <dbReference type="Proteomes" id="UP000636010"/>
    </source>
</evidence>
<dbReference type="PANTHER" id="PTHR43135:SF3">
    <property type="entry name" value="ALPHA-D-RIBOSE 1-METHYLPHOSPHONATE 5-TRIPHOSPHATE DIPHOSPHATASE"/>
    <property type="match status" value="1"/>
</dbReference>
<dbReference type="SUPFAM" id="SSF51338">
    <property type="entry name" value="Composite domain of metallo-dependent hydrolases"/>
    <property type="match status" value="1"/>
</dbReference>
<dbReference type="Proteomes" id="UP000636010">
    <property type="component" value="Unassembled WGS sequence"/>
</dbReference>
<feature type="signal peptide" evidence="1">
    <location>
        <begin position="1"/>
        <end position="23"/>
    </location>
</feature>
<keyword evidence="4" id="KW-1185">Reference proteome</keyword>
<dbReference type="Gene3D" id="2.30.40.10">
    <property type="entry name" value="Urease, subunit C, domain 1"/>
    <property type="match status" value="1"/>
</dbReference>
<dbReference type="Pfam" id="PF01979">
    <property type="entry name" value="Amidohydro_1"/>
    <property type="match status" value="1"/>
</dbReference>
<evidence type="ECO:0000259" key="2">
    <source>
        <dbReference type="Pfam" id="PF01979"/>
    </source>
</evidence>
<keyword evidence="1" id="KW-0732">Signal</keyword>
<dbReference type="SUPFAM" id="SSF51556">
    <property type="entry name" value="Metallo-dependent hydrolases"/>
    <property type="match status" value="1"/>
</dbReference>
<dbReference type="RefSeq" id="WP_188466787.1">
    <property type="nucleotide sequence ID" value="NZ_BAABHU010000014.1"/>
</dbReference>
<feature type="domain" description="Amidohydrolase-related" evidence="2">
    <location>
        <begin position="77"/>
        <end position="426"/>
    </location>
</feature>
<reference evidence="4" key="1">
    <citation type="journal article" date="2019" name="Int. J. Syst. Evol. Microbiol.">
        <title>The Global Catalogue of Microorganisms (GCM) 10K type strain sequencing project: providing services to taxonomists for standard genome sequencing and annotation.</title>
        <authorList>
            <consortium name="The Broad Institute Genomics Platform"/>
            <consortium name="The Broad Institute Genome Sequencing Center for Infectious Disease"/>
            <person name="Wu L."/>
            <person name="Ma J."/>
        </authorList>
    </citation>
    <scope>NUCLEOTIDE SEQUENCE [LARGE SCALE GENOMIC DNA]</scope>
    <source>
        <strain evidence="4">CGMCC 1.10832</strain>
    </source>
</reference>
<proteinExistence type="predicted"/>
<dbReference type="PANTHER" id="PTHR43135">
    <property type="entry name" value="ALPHA-D-RIBOSE 1-METHYLPHOSPHONATE 5-TRIPHOSPHATE DIPHOSPHATASE"/>
    <property type="match status" value="1"/>
</dbReference>
<evidence type="ECO:0000256" key="1">
    <source>
        <dbReference type="SAM" id="SignalP"/>
    </source>
</evidence>
<dbReference type="Gene3D" id="3.20.20.140">
    <property type="entry name" value="Metal-dependent hydrolases"/>
    <property type="match status" value="1"/>
</dbReference>
<organism evidence="3 4">
    <name type="scientific">Marivirga lumbricoides</name>
    <dbReference type="NCBI Taxonomy" id="1046115"/>
    <lineage>
        <taxon>Bacteria</taxon>
        <taxon>Pseudomonadati</taxon>
        <taxon>Bacteroidota</taxon>
        <taxon>Cytophagia</taxon>
        <taxon>Cytophagales</taxon>
        <taxon>Marivirgaceae</taxon>
        <taxon>Marivirga</taxon>
    </lineage>
</organism>
<dbReference type="InterPro" id="IPR032466">
    <property type="entry name" value="Metal_Hydrolase"/>
</dbReference>
<dbReference type="InterPro" id="IPR011059">
    <property type="entry name" value="Metal-dep_hydrolase_composite"/>
</dbReference>
<feature type="chain" id="PRO_5045905971" evidence="1">
    <location>
        <begin position="24"/>
        <end position="430"/>
    </location>
</feature>
<protein>
    <submittedName>
        <fullName evidence="3">Xaa-Pro dipeptidase</fullName>
    </submittedName>
</protein>